<dbReference type="RefSeq" id="WP_120325644.1">
    <property type="nucleotide sequence ID" value="NZ_RAPF01000009.1"/>
</dbReference>
<dbReference type="EMBL" id="RAPF01000009">
    <property type="protein sequence ID" value="RKF18370.1"/>
    <property type="molecule type" value="Genomic_DNA"/>
</dbReference>
<evidence type="ECO:0000256" key="1">
    <source>
        <dbReference type="SAM" id="SignalP"/>
    </source>
</evidence>
<accession>A0A420ECG0</accession>
<protein>
    <submittedName>
        <fullName evidence="3">DUF2059 domain-containing protein</fullName>
    </submittedName>
</protein>
<organism evidence="3 4">
    <name type="scientific">Altericroceibacterium spongiae</name>
    <dbReference type="NCBI Taxonomy" id="2320269"/>
    <lineage>
        <taxon>Bacteria</taxon>
        <taxon>Pseudomonadati</taxon>
        <taxon>Pseudomonadota</taxon>
        <taxon>Alphaproteobacteria</taxon>
        <taxon>Sphingomonadales</taxon>
        <taxon>Erythrobacteraceae</taxon>
        <taxon>Altericroceibacterium</taxon>
    </lineage>
</organism>
<comment type="caution">
    <text evidence="3">The sequence shown here is derived from an EMBL/GenBank/DDBJ whole genome shotgun (WGS) entry which is preliminary data.</text>
</comment>
<dbReference type="InterPro" id="IPR018637">
    <property type="entry name" value="DUF2059"/>
</dbReference>
<evidence type="ECO:0000313" key="3">
    <source>
        <dbReference type="EMBL" id="RKF18370.1"/>
    </source>
</evidence>
<evidence type="ECO:0000313" key="4">
    <source>
        <dbReference type="Proteomes" id="UP000284395"/>
    </source>
</evidence>
<dbReference type="AlphaFoldDB" id="A0A420ECG0"/>
<dbReference type="OrthoDB" id="7409988at2"/>
<dbReference type="Proteomes" id="UP000284395">
    <property type="component" value="Unassembled WGS sequence"/>
</dbReference>
<feature type="domain" description="DUF2059" evidence="2">
    <location>
        <begin position="109"/>
        <end position="166"/>
    </location>
</feature>
<feature type="chain" id="PRO_5019165381" evidence="1">
    <location>
        <begin position="22"/>
        <end position="191"/>
    </location>
</feature>
<proteinExistence type="predicted"/>
<name>A0A420ECG0_9SPHN</name>
<reference evidence="3 4" key="1">
    <citation type="submission" date="2018-09" db="EMBL/GenBank/DDBJ databases">
        <title>Altererythrobacter spongiae sp. nov., isolated from a marine sponge.</title>
        <authorList>
            <person name="Zhuang L."/>
            <person name="Luo L."/>
        </authorList>
    </citation>
    <scope>NUCLEOTIDE SEQUENCE [LARGE SCALE GENOMIC DNA]</scope>
    <source>
        <strain evidence="3 4">HN-Y73</strain>
    </source>
</reference>
<evidence type="ECO:0000259" key="2">
    <source>
        <dbReference type="Pfam" id="PF09832"/>
    </source>
</evidence>
<feature type="signal peptide" evidence="1">
    <location>
        <begin position="1"/>
        <end position="21"/>
    </location>
</feature>
<keyword evidence="1" id="KW-0732">Signal</keyword>
<gene>
    <name evidence="3" type="ORF">D6851_14615</name>
</gene>
<sequence length="191" mass="21055">MKTLGCAMALTAMALPLSAFAQTETEQQAPAVDSAKMALARQIVDLGFPEGQREEMFFGAIDSMVAQMNQAMADETFANDPQLKAKLEEQKAAMIAEMKTVLSRHIPALMDGWATAYAAEFNEKELRDILAFVSTETGKSFFIRNAMLTERPEFQAATRPYMQDVMESADKWQGVFMKTVLSSMEGDAGSQ</sequence>
<dbReference type="Pfam" id="PF09832">
    <property type="entry name" value="DUF2059"/>
    <property type="match status" value="1"/>
</dbReference>
<keyword evidence="4" id="KW-1185">Reference proteome</keyword>